<dbReference type="EMBL" id="MFKF01000296">
    <property type="protein sequence ID" value="OGG46615.1"/>
    <property type="molecule type" value="Genomic_DNA"/>
</dbReference>
<proteinExistence type="predicted"/>
<dbReference type="AlphaFoldDB" id="A0A1F6CBL2"/>
<reference evidence="1 2" key="1">
    <citation type="journal article" date="2016" name="Nat. Commun.">
        <title>Thousands of microbial genomes shed light on interconnected biogeochemical processes in an aquifer system.</title>
        <authorList>
            <person name="Anantharaman K."/>
            <person name="Brown C.T."/>
            <person name="Hug L.A."/>
            <person name="Sharon I."/>
            <person name="Castelle C.J."/>
            <person name="Probst A.J."/>
            <person name="Thomas B.C."/>
            <person name="Singh A."/>
            <person name="Wilkins M.J."/>
            <person name="Karaoz U."/>
            <person name="Brodie E.L."/>
            <person name="Williams K.H."/>
            <person name="Hubbard S.S."/>
            <person name="Banfield J.F."/>
        </authorList>
    </citation>
    <scope>NUCLEOTIDE SEQUENCE [LARGE SCALE GENOMIC DNA]</scope>
    <source>
        <strain evidence="2">RIFCSPLOWO2_12_FULL_64_10</strain>
    </source>
</reference>
<comment type="caution">
    <text evidence="1">The sequence shown here is derived from an EMBL/GenBank/DDBJ whole genome shotgun (WGS) entry which is preliminary data.</text>
</comment>
<dbReference type="InterPro" id="IPR013783">
    <property type="entry name" value="Ig-like_fold"/>
</dbReference>
<gene>
    <name evidence="1" type="ORF">A3F84_06135</name>
</gene>
<evidence type="ECO:0000313" key="2">
    <source>
        <dbReference type="Proteomes" id="UP000178606"/>
    </source>
</evidence>
<sequence length="258" mass="27936">MAATTGSDLSHSEPSASRGLAITMESPGHWHVTRSKHLLFHVTDAAGNGVGGLKPRVSVRTLSGDVEQLTVTDGGGGTYAARYTAWEIGSGYATSYSAVFSAEHEGRTYLDAWPFEVVRDGREDIFKGDGRYSYQVRYGWVPGRPVADGQRPVTFCFEPRRALKEGDALDHKQPWRTPSEHLPGLAATVVITSADGAIHDELPAIYSGLGVYTAEHVFSPDEVGAGREYVVSFVFTDPYNEENIGVEDNAYPLQVLGA</sequence>
<dbReference type="Gene3D" id="2.60.40.10">
    <property type="entry name" value="Immunoglobulins"/>
    <property type="match status" value="1"/>
</dbReference>
<dbReference type="Proteomes" id="UP000178606">
    <property type="component" value="Unassembled WGS sequence"/>
</dbReference>
<accession>A0A1F6CBL2</accession>
<name>A0A1F6CBL2_HANXR</name>
<protein>
    <submittedName>
        <fullName evidence="1">Uncharacterized protein</fullName>
    </submittedName>
</protein>
<organism evidence="1 2">
    <name type="scientific">Handelsmanbacteria sp. (strain RIFCSPLOWO2_12_FULL_64_10)</name>
    <dbReference type="NCBI Taxonomy" id="1817868"/>
    <lineage>
        <taxon>Bacteria</taxon>
        <taxon>Candidatus Handelsmaniibacteriota</taxon>
    </lineage>
</organism>
<evidence type="ECO:0000313" key="1">
    <source>
        <dbReference type="EMBL" id="OGG46615.1"/>
    </source>
</evidence>
<dbReference type="InterPro" id="IPR014756">
    <property type="entry name" value="Ig_E-set"/>
</dbReference>
<dbReference type="SUPFAM" id="SSF81296">
    <property type="entry name" value="E set domains"/>
    <property type="match status" value="1"/>
</dbReference>